<protein>
    <recommendedName>
        <fullName evidence="15">Riboflavin biosynthesis protein RibD</fullName>
    </recommendedName>
    <domain>
        <recommendedName>
            <fullName evidence="15">Diaminohydroxyphosphoribosylaminopyrimidine deaminase</fullName>
            <shortName evidence="15">DRAP deaminase</shortName>
            <ecNumber evidence="15">3.5.4.26</ecNumber>
        </recommendedName>
        <alternativeName>
            <fullName evidence="15">Riboflavin-specific deaminase</fullName>
        </alternativeName>
    </domain>
    <domain>
        <recommendedName>
            <fullName evidence="15">5-amino-6-(5-phosphoribosylamino)uracil reductase</fullName>
            <ecNumber evidence="15">1.1.1.193</ecNumber>
        </recommendedName>
        <alternativeName>
            <fullName evidence="15">HTP reductase</fullName>
        </alternativeName>
    </domain>
</protein>
<evidence type="ECO:0000313" key="20">
    <source>
        <dbReference type="EMBL" id="MBA2175182.1"/>
    </source>
</evidence>
<dbReference type="SUPFAM" id="SSF53927">
    <property type="entry name" value="Cytidine deaminase-like"/>
    <property type="match status" value="1"/>
</dbReference>
<comment type="caution">
    <text evidence="20">The sequence shown here is derived from an EMBL/GenBank/DDBJ whole genome shotgun (WGS) entry which is preliminary data.</text>
</comment>
<dbReference type="PANTHER" id="PTHR38011:SF7">
    <property type="entry name" value="2,5-DIAMINO-6-RIBOSYLAMINO-4(3H)-PYRIMIDINONE 5'-PHOSPHATE REDUCTASE"/>
    <property type="match status" value="1"/>
</dbReference>
<evidence type="ECO:0000256" key="17">
    <source>
        <dbReference type="PIRSR" id="PIRSR006769-2"/>
    </source>
</evidence>
<reference evidence="20 21" key="1">
    <citation type="journal article" date="2004" name="Extremophiles">
        <title>Halobacillus locisalis sp. nov., a halophilic bacterium isolated from a marine solar saltern of the Yellow Sea in Korea.</title>
        <authorList>
            <person name="Yoon J.H."/>
            <person name="Kang K.H."/>
            <person name="Oh T.K."/>
            <person name="Park Y.H."/>
        </authorList>
    </citation>
    <scope>NUCLEOTIDE SEQUENCE [LARGE SCALE GENOMIC DNA]</scope>
    <source>
        <strain evidence="20 21">KCTC 3788</strain>
    </source>
</reference>
<feature type="binding site" evidence="17">
    <location>
        <position position="216"/>
    </location>
    <ligand>
        <name>substrate</name>
    </ligand>
</feature>
<feature type="binding site" evidence="17">
    <location>
        <position position="182"/>
    </location>
    <ligand>
        <name>NADP(+)</name>
        <dbReference type="ChEBI" id="CHEBI:58349"/>
    </ligand>
</feature>
<dbReference type="NCBIfam" id="TIGR00326">
    <property type="entry name" value="eubact_ribD"/>
    <property type="match status" value="1"/>
</dbReference>
<gene>
    <name evidence="20" type="primary">ribD</name>
    <name evidence="20" type="ORF">H0266_09780</name>
</gene>
<evidence type="ECO:0000256" key="6">
    <source>
        <dbReference type="ARBA" id="ARBA00022619"/>
    </source>
</evidence>
<comment type="similarity">
    <text evidence="5 15">In the C-terminal section; belongs to the HTP reductase family.</text>
</comment>
<accession>A0A838CSS1</accession>
<evidence type="ECO:0000259" key="19">
    <source>
        <dbReference type="PROSITE" id="PS51747"/>
    </source>
</evidence>
<dbReference type="InterPro" id="IPR016192">
    <property type="entry name" value="APOBEC/CMP_deaminase_Zn-bd"/>
</dbReference>
<comment type="function">
    <text evidence="1 15">Converts 2,5-diamino-6-(ribosylamino)-4(3h)-pyrimidinone 5'-phosphate into 5-amino-6-(ribosylamino)-2,4(1h,3h)-pyrimidinedione 5'-phosphate.</text>
</comment>
<dbReference type="GO" id="GO:0008835">
    <property type="term" value="F:diaminohydroxyphosphoribosylaminopyrimidine deaminase activity"/>
    <property type="evidence" value="ECO:0007669"/>
    <property type="project" value="UniProtKB-EC"/>
</dbReference>
<evidence type="ECO:0000256" key="18">
    <source>
        <dbReference type="PIRSR" id="PIRSR006769-3"/>
    </source>
</evidence>
<feature type="binding site" evidence="17">
    <location>
        <position position="219"/>
    </location>
    <ligand>
        <name>substrate</name>
    </ligand>
</feature>
<comment type="catalytic activity">
    <reaction evidence="13 15">
        <text>5-amino-6-(5-phospho-D-ribitylamino)uracil + NADP(+) = 5-amino-6-(5-phospho-D-ribosylamino)uracil + NADPH + H(+)</text>
        <dbReference type="Rhea" id="RHEA:17845"/>
        <dbReference type="ChEBI" id="CHEBI:15378"/>
        <dbReference type="ChEBI" id="CHEBI:57783"/>
        <dbReference type="ChEBI" id="CHEBI:58349"/>
        <dbReference type="ChEBI" id="CHEBI:58421"/>
        <dbReference type="ChEBI" id="CHEBI:58453"/>
        <dbReference type="EC" id="1.1.1.193"/>
    </reaction>
</comment>
<dbReference type="InterPro" id="IPR016193">
    <property type="entry name" value="Cytidine_deaminase-like"/>
</dbReference>
<feature type="binding site" evidence="17">
    <location>
        <position position="304"/>
    </location>
    <ligand>
        <name>substrate</name>
    </ligand>
</feature>
<evidence type="ECO:0000256" key="1">
    <source>
        <dbReference type="ARBA" id="ARBA00002151"/>
    </source>
</evidence>
<keyword evidence="10 15" id="KW-0521">NADP</keyword>
<keyword evidence="6 15" id="KW-0686">Riboflavin biosynthesis</keyword>
<dbReference type="PROSITE" id="PS00903">
    <property type="entry name" value="CYT_DCMP_DEAMINASES_1"/>
    <property type="match status" value="1"/>
</dbReference>
<feature type="active site" description="Proton donor" evidence="16">
    <location>
        <position position="64"/>
    </location>
</feature>
<evidence type="ECO:0000256" key="3">
    <source>
        <dbReference type="ARBA" id="ARBA00004910"/>
    </source>
</evidence>
<dbReference type="PANTHER" id="PTHR38011">
    <property type="entry name" value="DIHYDROFOLATE REDUCTASE FAMILY PROTEIN (AFU_ORTHOLOGUE AFUA_8G06820)"/>
    <property type="match status" value="1"/>
</dbReference>
<dbReference type="Gene3D" id="3.40.430.10">
    <property type="entry name" value="Dihydrofolate Reductase, subunit A"/>
    <property type="match status" value="1"/>
</dbReference>
<feature type="binding site" evidence="18">
    <location>
        <position position="87"/>
    </location>
    <ligand>
        <name>Zn(2+)</name>
        <dbReference type="ChEBI" id="CHEBI:29105"/>
        <note>catalytic</note>
    </ligand>
</feature>
<evidence type="ECO:0000256" key="10">
    <source>
        <dbReference type="ARBA" id="ARBA00022857"/>
    </source>
</evidence>
<evidence type="ECO:0000256" key="8">
    <source>
        <dbReference type="ARBA" id="ARBA00022801"/>
    </source>
</evidence>
<dbReference type="GO" id="GO:0008270">
    <property type="term" value="F:zinc ion binding"/>
    <property type="evidence" value="ECO:0007669"/>
    <property type="project" value="InterPro"/>
</dbReference>
<evidence type="ECO:0000256" key="16">
    <source>
        <dbReference type="PIRSR" id="PIRSR006769-1"/>
    </source>
</evidence>
<comment type="cofactor">
    <cofactor evidence="15 18">
        <name>Zn(2+)</name>
        <dbReference type="ChEBI" id="CHEBI:29105"/>
    </cofactor>
    <text evidence="15 18">Binds 1 zinc ion.</text>
</comment>
<dbReference type="InterPro" id="IPR011549">
    <property type="entry name" value="RibD_C"/>
</dbReference>
<keyword evidence="7 15" id="KW-0479">Metal-binding</keyword>
<dbReference type="InterPro" id="IPR002734">
    <property type="entry name" value="RibDG_C"/>
</dbReference>
<dbReference type="InterPro" id="IPR002125">
    <property type="entry name" value="CMP_dCMP_dom"/>
</dbReference>
<keyword evidence="9 15" id="KW-0862">Zinc</keyword>
<name>A0A838CSS1_9BACI</name>
<dbReference type="EC" id="1.1.1.193" evidence="15"/>
<feature type="binding site" evidence="18">
    <location>
        <position position="96"/>
    </location>
    <ligand>
        <name>Zn(2+)</name>
        <dbReference type="ChEBI" id="CHEBI:29105"/>
        <note>catalytic</note>
    </ligand>
</feature>
<dbReference type="EC" id="3.5.4.26" evidence="15"/>
<dbReference type="AlphaFoldDB" id="A0A838CSS1"/>
<dbReference type="UniPathway" id="UPA00275">
    <property type="reaction ID" value="UER00401"/>
</dbReference>
<sequence length="376" mass="41049">MFIKFWKEGSRVNREERYMSLAIQMARETVGQTAPNPSVAAVVVKENQVVGIGVHVKAGEPHAEVHALRMAGEKAEGAEIYVTLEPCSHYGRTPPCAKSIVEAGISQVYIASHDPNPKVAGQGVELMKSHGVKVTEGILRQEADALNESFFHFIQSKRPYVRLKSAMSLDGKIATSTGESQWITGEGARLDGHAYRHQSDAILVGINTILADDPTLTTRIEGGGRQPVRMVLDSHLRTPTSSKLIQNQEAPTWIFVNNEVEQERIRDFDPYTHVRIVQQADPQINVEQVLAYAGEQKITSLLVEGGGTVADAFVRTGNVDETVTYIAPKLIGGKDALTPVSGKGIDHLQDAELFEVSSTEMVGGDVKIVSKKKRGY</sequence>
<feature type="binding site" evidence="17">
    <location>
        <position position="166"/>
    </location>
    <ligand>
        <name>NADP(+)</name>
        <dbReference type="ChEBI" id="CHEBI:58349"/>
    </ligand>
</feature>
<keyword evidence="8 15" id="KW-0378">Hydrolase</keyword>
<feature type="binding site" evidence="17">
    <location>
        <begin position="306"/>
        <end position="312"/>
    </location>
    <ligand>
        <name>NADP(+)</name>
        <dbReference type="ChEBI" id="CHEBI:58349"/>
    </ligand>
</feature>
<keyword evidence="21" id="KW-1185">Reference proteome</keyword>
<dbReference type="Pfam" id="PF00383">
    <property type="entry name" value="dCMP_cyt_deam_1"/>
    <property type="match status" value="1"/>
</dbReference>
<evidence type="ECO:0000256" key="7">
    <source>
        <dbReference type="ARBA" id="ARBA00022723"/>
    </source>
</evidence>
<dbReference type="GO" id="GO:0009231">
    <property type="term" value="P:riboflavin biosynthetic process"/>
    <property type="evidence" value="ECO:0007669"/>
    <property type="project" value="UniProtKB-UniPathway"/>
</dbReference>
<dbReference type="PIRSF" id="PIRSF006769">
    <property type="entry name" value="RibD"/>
    <property type="match status" value="1"/>
</dbReference>
<dbReference type="NCBIfam" id="TIGR00227">
    <property type="entry name" value="ribD_Cterm"/>
    <property type="match status" value="1"/>
</dbReference>
<dbReference type="PROSITE" id="PS51747">
    <property type="entry name" value="CYT_DCMP_DEAMINASES_2"/>
    <property type="match status" value="1"/>
</dbReference>
<proteinExistence type="inferred from homology"/>
<dbReference type="Pfam" id="PF01872">
    <property type="entry name" value="RibD_C"/>
    <property type="match status" value="1"/>
</dbReference>
<feature type="binding site" evidence="17">
    <location>
        <position position="180"/>
    </location>
    <ligand>
        <name>substrate</name>
    </ligand>
</feature>
<evidence type="ECO:0000256" key="14">
    <source>
        <dbReference type="ARBA" id="ARBA00049886"/>
    </source>
</evidence>
<organism evidence="20 21">
    <name type="scientific">Halobacillus locisalis</name>
    <dbReference type="NCBI Taxonomy" id="220753"/>
    <lineage>
        <taxon>Bacteria</taxon>
        <taxon>Bacillati</taxon>
        <taxon>Bacillota</taxon>
        <taxon>Bacilli</taxon>
        <taxon>Bacillales</taxon>
        <taxon>Bacillaceae</taxon>
        <taxon>Halobacillus</taxon>
    </lineage>
</organism>
<feature type="binding site" evidence="17">
    <location>
        <position position="234"/>
    </location>
    <ligand>
        <name>NADP(+)</name>
        <dbReference type="ChEBI" id="CHEBI:58349"/>
    </ligand>
</feature>
<evidence type="ECO:0000256" key="2">
    <source>
        <dbReference type="ARBA" id="ARBA00004882"/>
    </source>
</evidence>
<feature type="binding site" evidence="17">
    <location>
        <position position="208"/>
    </location>
    <ligand>
        <name>NADP(+)</name>
        <dbReference type="ChEBI" id="CHEBI:58349"/>
    </ligand>
</feature>
<dbReference type="InterPro" id="IPR024072">
    <property type="entry name" value="DHFR-like_dom_sf"/>
</dbReference>
<dbReference type="CDD" id="cd01284">
    <property type="entry name" value="Riboflavin_deaminase-reductase"/>
    <property type="match status" value="1"/>
</dbReference>
<evidence type="ECO:0000256" key="5">
    <source>
        <dbReference type="ARBA" id="ARBA00007417"/>
    </source>
</evidence>
<feature type="domain" description="CMP/dCMP-type deaminase" evidence="19">
    <location>
        <begin position="13"/>
        <end position="135"/>
    </location>
</feature>
<feature type="binding site" evidence="18">
    <location>
        <position position="62"/>
    </location>
    <ligand>
        <name>Zn(2+)</name>
        <dbReference type="ChEBI" id="CHEBI:29105"/>
        <note>catalytic</note>
    </ligand>
</feature>
<dbReference type="InterPro" id="IPR050765">
    <property type="entry name" value="Riboflavin_Biosynth_HTPR"/>
</dbReference>
<dbReference type="GO" id="GO:0008703">
    <property type="term" value="F:5-amino-6-(5-phosphoribosylamino)uracil reductase activity"/>
    <property type="evidence" value="ECO:0007669"/>
    <property type="project" value="UniProtKB-EC"/>
</dbReference>
<dbReference type="Gene3D" id="3.40.140.10">
    <property type="entry name" value="Cytidine Deaminase, domain 2"/>
    <property type="match status" value="1"/>
</dbReference>
<dbReference type="GO" id="GO:0050661">
    <property type="term" value="F:NADP binding"/>
    <property type="evidence" value="ECO:0007669"/>
    <property type="project" value="InterPro"/>
</dbReference>
<comment type="similarity">
    <text evidence="4 15">In the N-terminal section; belongs to the cytidine and deoxycytidylate deaminase family.</text>
</comment>
<evidence type="ECO:0000256" key="12">
    <source>
        <dbReference type="ARBA" id="ARBA00023268"/>
    </source>
</evidence>
<feature type="binding site" evidence="17">
    <location>
        <position position="196"/>
    </location>
    <ligand>
        <name>substrate</name>
    </ligand>
</feature>
<dbReference type="Proteomes" id="UP000571017">
    <property type="component" value="Unassembled WGS sequence"/>
</dbReference>
<dbReference type="EMBL" id="JACEFG010000002">
    <property type="protein sequence ID" value="MBA2175182.1"/>
    <property type="molecule type" value="Genomic_DNA"/>
</dbReference>
<keyword evidence="12" id="KW-0511">Multifunctional enzyme</keyword>
<evidence type="ECO:0000313" key="21">
    <source>
        <dbReference type="Proteomes" id="UP000571017"/>
    </source>
</evidence>
<comment type="catalytic activity">
    <reaction evidence="14 15">
        <text>2,5-diamino-6-hydroxy-4-(5-phosphoribosylamino)-pyrimidine + H2O + H(+) = 5-amino-6-(5-phospho-D-ribosylamino)uracil + NH4(+)</text>
        <dbReference type="Rhea" id="RHEA:21868"/>
        <dbReference type="ChEBI" id="CHEBI:15377"/>
        <dbReference type="ChEBI" id="CHEBI:15378"/>
        <dbReference type="ChEBI" id="CHEBI:28938"/>
        <dbReference type="ChEBI" id="CHEBI:58453"/>
        <dbReference type="ChEBI" id="CHEBI:58614"/>
        <dbReference type="EC" id="3.5.4.26"/>
    </reaction>
</comment>
<comment type="pathway">
    <text evidence="2 15">Cofactor biosynthesis; riboflavin biosynthesis; 5-amino-6-(D-ribitylamino)uracil from GTP: step 2/4.</text>
</comment>
<dbReference type="InterPro" id="IPR004794">
    <property type="entry name" value="Eubact_RibD"/>
</dbReference>
<comment type="pathway">
    <text evidence="3 15">Cofactor biosynthesis; riboflavin biosynthesis; 5-amino-6-(D-ribitylamino)uracil from GTP: step 3/4.</text>
</comment>
<dbReference type="FunFam" id="3.40.140.10:FF:000025">
    <property type="entry name" value="Riboflavin biosynthesis protein RibD"/>
    <property type="match status" value="1"/>
</dbReference>
<evidence type="ECO:0000256" key="13">
    <source>
        <dbReference type="ARBA" id="ARBA00049861"/>
    </source>
</evidence>
<evidence type="ECO:0000256" key="4">
    <source>
        <dbReference type="ARBA" id="ARBA00005259"/>
    </source>
</evidence>
<dbReference type="SUPFAM" id="SSF53597">
    <property type="entry name" value="Dihydrofolate reductase-like"/>
    <property type="match status" value="1"/>
</dbReference>
<evidence type="ECO:0000256" key="9">
    <source>
        <dbReference type="ARBA" id="ARBA00022833"/>
    </source>
</evidence>
<feature type="binding site" evidence="17">
    <location>
        <position position="212"/>
    </location>
    <ligand>
        <name>NADP(+)</name>
        <dbReference type="ChEBI" id="CHEBI:58349"/>
    </ligand>
</feature>
<evidence type="ECO:0000256" key="11">
    <source>
        <dbReference type="ARBA" id="ARBA00023002"/>
    </source>
</evidence>
<evidence type="ECO:0000256" key="15">
    <source>
        <dbReference type="PIRNR" id="PIRNR006769"/>
    </source>
</evidence>
<keyword evidence="11 15" id="KW-0560">Oxidoreductase</keyword>